<feature type="domain" description="AtuA-like ferredoxin-fold" evidence="1">
    <location>
        <begin position="8"/>
        <end position="106"/>
    </location>
</feature>
<dbReference type="PATRIC" id="fig|316.101.peg.3194"/>
<gene>
    <name evidence="2" type="ORF">UF78_21735</name>
</gene>
<dbReference type="Pfam" id="PF23544">
    <property type="entry name" value="AtuA_ferredoxin"/>
    <property type="match status" value="1"/>
</dbReference>
<comment type="caution">
    <text evidence="2">The sequence shown here is derived from an EMBL/GenBank/DDBJ whole genome shotgun (WGS) entry which is preliminary data.</text>
</comment>
<protein>
    <submittedName>
        <fullName evidence="2">Beta-lactamase</fullName>
    </submittedName>
</protein>
<evidence type="ECO:0000313" key="2">
    <source>
        <dbReference type="EMBL" id="KJH79764.1"/>
    </source>
</evidence>
<organism evidence="2 3">
    <name type="scientific">Stutzerimonas stutzeri</name>
    <name type="common">Pseudomonas stutzeri</name>
    <dbReference type="NCBI Taxonomy" id="316"/>
    <lineage>
        <taxon>Bacteria</taxon>
        <taxon>Pseudomonadati</taxon>
        <taxon>Pseudomonadota</taxon>
        <taxon>Gammaproteobacteria</taxon>
        <taxon>Pseudomonadales</taxon>
        <taxon>Pseudomonadaceae</taxon>
        <taxon>Stutzerimonas</taxon>
    </lineage>
</organism>
<reference evidence="2 3" key="1">
    <citation type="submission" date="2015-02" db="EMBL/GenBank/DDBJ databases">
        <title>Draft genome sequence of Pseudomonas stutzeri NT0128 isolated from wheat (Triticum turgidum) rhizosphere.</title>
        <authorList>
            <person name="Tovi N."/>
            <person name="Frenk S."/>
            <person name="Hadar Y."/>
            <person name="Minz D."/>
        </authorList>
    </citation>
    <scope>NUCLEOTIDE SEQUENCE [LARGE SCALE GENOMIC DNA]</scope>
    <source>
        <strain evidence="2 3">NT0128</strain>
    </source>
</reference>
<accession>A0A0D9AGF3</accession>
<dbReference type="Proteomes" id="UP000032487">
    <property type="component" value="Unassembled WGS sequence"/>
</dbReference>
<dbReference type="OrthoDB" id="21390at2"/>
<dbReference type="PANTHER" id="PTHR47585">
    <property type="match status" value="1"/>
</dbReference>
<dbReference type="EMBL" id="JYHV01000037">
    <property type="protein sequence ID" value="KJH79764.1"/>
    <property type="molecule type" value="Genomic_DNA"/>
</dbReference>
<dbReference type="PANTHER" id="PTHR47585:SF2">
    <property type="entry name" value="DUF1446 DOMAIN PROTEIN (AFU_ORTHOLOGUE AFUA_6G11420)"/>
    <property type="match status" value="1"/>
</dbReference>
<dbReference type="InterPro" id="IPR056362">
    <property type="entry name" value="AtuA-like_ferredoxin_dom"/>
</dbReference>
<evidence type="ECO:0000313" key="3">
    <source>
        <dbReference type="Proteomes" id="UP000032487"/>
    </source>
</evidence>
<sequence length="112" mass="12513">MVLMSAFVTLADYAHARAGDKGNILSIAVFPLNDAHYAWLQRELTCERVAEQFATRRPSKVRRYELDSLRVLNFVLEDALEGGVNRSPGLDRHGKSLSYLLLSMRLPAPPTG</sequence>
<dbReference type="AlphaFoldDB" id="A0A0D9AGF3"/>
<proteinExistence type="predicted"/>
<evidence type="ECO:0000259" key="1">
    <source>
        <dbReference type="Pfam" id="PF23544"/>
    </source>
</evidence>
<name>A0A0D9AGF3_STUST</name>